<evidence type="ECO:0000313" key="4">
    <source>
        <dbReference type="Proteomes" id="UP000321058"/>
    </source>
</evidence>
<accession>A0A512NRN9</accession>
<dbReference type="Pfam" id="PF03480">
    <property type="entry name" value="DctP"/>
    <property type="match status" value="1"/>
</dbReference>
<dbReference type="NCBIfam" id="NF037995">
    <property type="entry name" value="TRAP_S1"/>
    <property type="match status" value="1"/>
</dbReference>
<evidence type="ECO:0000256" key="2">
    <source>
        <dbReference type="SAM" id="SignalP"/>
    </source>
</evidence>
<dbReference type="Gene3D" id="3.40.190.170">
    <property type="entry name" value="Bacterial extracellular solute-binding protein, family 7"/>
    <property type="match status" value="1"/>
</dbReference>
<organism evidence="3 4">
    <name type="scientific">Reyranella soli</name>
    <dbReference type="NCBI Taxonomy" id="1230389"/>
    <lineage>
        <taxon>Bacteria</taxon>
        <taxon>Pseudomonadati</taxon>
        <taxon>Pseudomonadota</taxon>
        <taxon>Alphaproteobacteria</taxon>
        <taxon>Hyphomicrobiales</taxon>
        <taxon>Reyranellaceae</taxon>
        <taxon>Reyranella</taxon>
    </lineage>
</organism>
<dbReference type="EMBL" id="BKAJ01000239">
    <property type="protein sequence ID" value="GEP61620.1"/>
    <property type="molecule type" value="Genomic_DNA"/>
</dbReference>
<dbReference type="GO" id="GO:0055085">
    <property type="term" value="P:transmembrane transport"/>
    <property type="evidence" value="ECO:0007669"/>
    <property type="project" value="InterPro"/>
</dbReference>
<feature type="chain" id="PRO_5021821867" evidence="2">
    <location>
        <begin position="25"/>
        <end position="329"/>
    </location>
</feature>
<dbReference type="AlphaFoldDB" id="A0A512NRN9"/>
<evidence type="ECO:0000313" key="3">
    <source>
        <dbReference type="EMBL" id="GEP61620.1"/>
    </source>
</evidence>
<dbReference type="Proteomes" id="UP000321058">
    <property type="component" value="Unassembled WGS sequence"/>
</dbReference>
<protein>
    <submittedName>
        <fullName evidence="3">ABC transporter substrate-binding protein</fullName>
    </submittedName>
</protein>
<dbReference type="PANTHER" id="PTHR33376">
    <property type="match status" value="1"/>
</dbReference>
<feature type="signal peptide" evidence="2">
    <location>
        <begin position="1"/>
        <end position="24"/>
    </location>
</feature>
<evidence type="ECO:0000256" key="1">
    <source>
        <dbReference type="ARBA" id="ARBA00022729"/>
    </source>
</evidence>
<name>A0A512NRN9_9HYPH</name>
<dbReference type="PANTHER" id="PTHR33376:SF4">
    <property type="entry name" value="SIALIC ACID-BINDING PERIPLASMIC PROTEIN SIAP"/>
    <property type="match status" value="1"/>
</dbReference>
<comment type="caution">
    <text evidence="3">The sequence shown here is derived from an EMBL/GenBank/DDBJ whole genome shotgun (WGS) entry which is preliminary data.</text>
</comment>
<dbReference type="InterPro" id="IPR018389">
    <property type="entry name" value="DctP_fam"/>
</dbReference>
<sequence length="329" mass="36111">MITRRHTLAVLAAGSVAAPAVLRAQTTTWIVYTYVPAATLAPAKVFQEIVERVAKETNGGLQLKYHLGGSLTIKGTDITTAVGDNVIQIGDDGMQQGNVPITGILRLPMLITNRQEFDKALAVMKPYVEKAYDKRGSTVLSTYYFPLQIAWSSKKLTSLDEFKGQKIRATSPEQIEFLKRFGANGLTVSGAEVPSALERGVVDGVLTANAGGGKVWKDLLKYCYEIGLNYFEANIAVNKEAFAKLPANQREVLTKAIVELSPKMTEMLFAEEGEEKAKRKAEGMVQTTATPEDYKRGADRMASYWDEWAKPKGAETQEALKKVREALGR</sequence>
<dbReference type="InterPro" id="IPR038404">
    <property type="entry name" value="TRAP_DctP_sf"/>
</dbReference>
<proteinExistence type="predicted"/>
<keyword evidence="1 2" id="KW-0732">Signal</keyword>
<dbReference type="OrthoDB" id="9799287at2"/>
<keyword evidence="4" id="KW-1185">Reference proteome</keyword>
<gene>
    <name evidence="3" type="ORF">RSO01_87860</name>
</gene>
<reference evidence="3 4" key="1">
    <citation type="submission" date="2019-07" db="EMBL/GenBank/DDBJ databases">
        <title>Whole genome shotgun sequence of Reyranella soli NBRC 108950.</title>
        <authorList>
            <person name="Hosoyama A."/>
            <person name="Uohara A."/>
            <person name="Ohji S."/>
            <person name="Ichikawa N."/>
        </authorList>
    </citation>
    <scope>NUCLEOTIDE SEQUENCE [LARGE SCALE GENOMIC DNA]</scope>
    <source>
        <strain evidence="3 4">NBRC 108950</strain>
    </source>
</reference>
<dbReference type="RefSeq" id="WP_147156904.1">
    <property type="nucleotide sequence ID" value="NZ_BKAJ01000239.1"/>
</dbReference>